<reference evidence="3 4" key="1">
    <citation type="submission" date="2019-06" db="EMBL/GenBank/DDBJ databases">
        <title>Genome Sequence of the Brown Rot Fungal Pathogen Monilinia fructicola.</title>
        <authorList>
            <person name="De Miccolis Angelini R.M."/>
            <person name="Landi L."/>
            <person name="Abate D."/>
            <person name="Pollastro S."/>
            <person name="Romanazzi G."/>
            <person name="Faretra F."/>
        </authorList>
    </citation>
    <scope>NUCLEOTIDE SEQUENCE [LARGE SCALE GENOMIC DNA]</scope>
    <source>
        <strain evidence="3 4">Mfrc123</strain>
    </source>
</reference>
<dbReference type="SMART" id="SM00256">
    <property type="entry name" value="FBOX"/>
    <property type="match status" value="1"/>
</dbReference>
<organism evidence="3 4">
    <name type="scientific">Monilinia fructicola</name>
    <name type="common">Brown rot fungus</name>
    <name type="synonym">Ciboria fructicola</name>
    <dbReference type="NCBI Taxonomy" id="38448"/>
    <lineage>
        <taxon>Eukaryota</taxon>
        <taxon>Fungi</taxon>
        <taxon>Dikarya</taxon>
        <taxon>Ascomycota</taxon>
        <taxon>Pezizomycotina</taxon>
        <taxon>Leotiomycetes</taxon>
        <taxon>Helotiales</taxon>
        <taxon>Sclerotiniaceae</taxon>
        <taxon>Monilinia</taxon>
    </lineage>
</organism>
<comment type="caution">
    <text evidence="3">The sequence shown here is derived from an EMBL/GenBank/DDBJ whole genome shotgun (WGS) entry which is preliminary data.</text>
</comment>
<protein>
    <recommendedName>
        <fullName evidence="2">F-box domain-containing protein</fullName>
    </recommendedName>
</protein>
<keyword evidence="4" id="KW-1185">Reference proteome</keyword>
<dbReference type="VEuPathDB" id="FungiDB:MFRU_003g02350"/>
<feature type="compositionally biased region" description="Pro residues" evidence="1">
    <location>
        <begin position="13"/>
        <end position="22"/>
    </location>
</feature>
<dbReference type="AlphaFoldDB" id="A0A5M9K0Z6"/>
<dbReference type="OrthoDB" id="2687876at2759"/>
<evidence type="ECO:0000256" key="1">
    <source>
        <dbReference type="SAM" id="MobiDB-lite"/>
    </source>
</evidence>
<evidence type="ECO:0000259" key="2">
    <source>
        <dbReference type="PROSITE" id="PS50181"/>
    </source>
</evidence>
<dbReference type="Proteomes" id="UP000322873">
    <property type="component" value="Unassembled WGS sequence"/>
</dbReference>
<evidence type="ECO:0000313" key="3">
    <source>
        <dbReference type="EMBL" id="KAA8572575.1"/>
    </source>
</evidence>
<name>A0A5M9K0Z6_MONFR</name>
<feature type="region of interest" description="Disordered" evidence="1">
    <location>
        <begin position="1"/>
        <end position="24"/>
    </location>
</feature>
<feature type="domain" description="F-box" evidence="2">
    <location>
        <begin position="62"/>
        <end position="108"/>
    </location>
</feature>
<gene>
    <name evidence="3" type="ORF">EYC84_003177</name>
</gene>
<dbReference type="InterPro" id="IPR001810">
    <property type="entry name" value="F-box_dom"/>
</dbReference>
<proteinExistence type="predicted"/>
<dbReference type="EMBL" id="VICG01000004">
    <property type="protein sequence ID" value="KAA8572575.1"/>
    <property type="molecule type" value="Genomic_DNA"/>
</dbReference>
<evidence type="ECO:0000313" key="4">
    <source>
        <dbReference type="Proteomes" id="UP000322873"/>
    </source>
</evidence>
<dbReference type="Pfam" id="PF00646">
    <property type="entry name" value="F-box"/>
    <property type="match status" value="1"/>
</dbReference>
<accession>A0A5M9K0Z6</accession>
<sequence>MNPRMDWNYHAPAAPPAAPPQPSEEYQPFISTMQLARKCPLDGKINKYFTYCMVDAKNFHDPGPLVKIPKEVLERILKNLDIETLSVVRLCSQYCREAVTSILEWQELSQHAPEALRAILSTGIGANILLLRLHYALTNPECEFCHENTETVDPVRGYDPEYLDGEKVLGSFLSLFEGKRACAYCLRNDISLRAIKYMDLLELRSRHDSAIKFPADMKYPRLRTIPGRYGIKKYRADQRISLVSLGSIEMDREKLLGAHDARVLQFTPGEAIIPKHPFVNRKNWDSQIAPRRGHVASESPQEIARRYMTAIPFPFFGTTKTWPDEKKRITFHSCKECFLTERFHGLKFRGSLEYCDGEEMIRSCAANLYKRETRVWLDDIDAEKDHVETFHQTLSRDHQEWRDHIGLPLFDLEDPDVWEDLRWYSYEDPYYTGV</sequence>
<dbReference type="PROSITE" id="PS50181">
    <property type="entry name" value="FBOX"/>
    <property type="match status" value="1"/>
</dbReference>